<sequence>MPLSPGHILITTRQHREKISDVTDSEARELGSYVSLLSRALANVTGVWDWNIVQNNGAAASQVVPHVHYHLIPRPQLNGEERNKSFTMFGKGMRSEIDDEEASRLAGRVREEVRRERERRNREKL</sequence>
<feature type="short sequence motif" description="Histidine triad motif" evidence="2 3">
    <location>
        <begin position="66"/>
        <end position="70"/>
    </location>
</feature>
<dbReference type="SUPFAM" id="SSF54197">
    <property type="entry name" value="HIT-like"/>
    <property type="match status" value="1"/>
</dbReference>
<dbReference type="Gene3D" id="3.30.428.10">
    <property type="entry name" value="HIT-like"/>
    <property type="match status" value="1"/>
</dbReference>
<dbReference type="GO" id="GO:0003824">
    <property type="term" value="F:catalytic activity"/>
    <property type="evidence" value="ECO:0007669"/>
    <property type="project" value="InterPro"/>
</dbReference>
<protein>
    <recommendedName>
        <fullName evidence="4">HIT domain-containing protein</fullName>
    </recommendedName>
</protein>
<comment type="caution">
    <text evidence="5">The sequence shown here is derived from an EMBL/GenBank/DDBJ whole genome shotgun (WGS) entry which is preliminary data.</text>
</comment>
<evidence type="ECO:0000313" key="6">
    <source>
        <dbReference type="Proteomes" id="UP000664132"/>
    </source>
</evidence>
<dbReference type="InterPro" id="IPR011146">
    <property type="entry name" value="HIT-like"/>
</dbReference>
<dbReference type="PANTHER" id="PTHR46648">
    <property type="entry name" value="HIT FAMILY PROTEIN 1"/>
    <property type="match status" value="1"/>
</dbReference>
<gene>
    <name evidence="5" type="ORF">IFR04_009496</name>
</gene>
<reference evidence="5" key="1">
    <citation type="submission" date="2021-02" db="EMBL/GenBank/DDBJ databases">
        <title>Genome sequence Cadophora malorum strain M34.</title>
        <authorList>
            <person name="Stefanovic E."/>
            <person name="Vu D."/>
            <person name="Scully C."/>
            <person name="Dijksterhuis J."/>
            <person name="Roader J."/>
            <person name="Houbraken J."/>
        </authorList>
    </citation>
    <scope>NUCLEOTIDE SEQUENCE</scope>
    <source>
        <strain evidence="5">M34</strain>
    </source>
</reference>
<dbReference type="OrthoDB" id="1915375at2759"/>
<dbReference type="EMBL" id="JAFJYH010000157">
    <property type="protein sequence ID" value="KAG4417355.1"/>
    <property type="molecule type" value="Genomic_DNA"/>
</dbReference>
<evidence type="ECO:0000256" key="1">
    <source>
        <dbReference type="PIRSR" id="PIRSR601310-1"/>
    </source>
</evidence>
<evidence type="ECO:0000313" key="5">
    <source>
        <dbReference type="EMBL" id="KAG4417355.1"/>
    </source>
</evidence>
<dbReference type="InterPro" id="IPR001310">
    <property type="entry name" value="Histidine_triad_HIT"/>
</dbReference>
<feature type="domain" description="HIT" evidence="4">
    <location>
        <begin position="1"/>
        <end position="83"/>
    </location>
</feature>
<dbReference type="Pfam" id="PF01230">
    <property type="entry name" value="HIT"/>
    <property type="match status" value="1"/>
</dbReference>
<evidence type="ECO:0000259" key="4">
    <source>
        <dbReference type="PROSITE" id="PS51084"/>
    </source>
</evidence>
<evidence type="ECO:0000256" key="2">
    <source>
        <dbReference type="PIRSR" id="PIRSR601310-3"/>
    </source>
</evidence>
<dbReference type="Proteomes" id="UP000664132">
    <property type="component" value="Unassembled WGS sequence"/>
</dbReference>
<dbReference type="InterPro" id="IPR036265">
    <property type="entry name" value="HIT-like_sf"/>
</dbReference>
<dbReference type="AlphaFoldDB" id="A0A8H7W4Y4"/>
<dbReference type="PANTHER" id="PTHR46648:SF2">
    <property type="entry name" value="HIT DOMAIN-CONTAINING PROTEIN"/>
    <property type="match status" value="1"/>
</dbReference>
<keyword evidence="6" id="KW-1185">Reference proteome</keyword>
<dbReference type="GO" id="GO:0009117">
    <property type="term" value="P:nucleotide metabolic process"/>
    <property type="evidence" value="ECO:0007669"/>
    <property type="project" value="TreeGrafter"/>
</dbReference>
<proteinExistence type="predicted"/>
<feature type="active site" description="Tele-AMP-histidine intermediate" evidence="1">
    <location>
        <position position="68"/>
    </location>
</feature>
<accession>A0A8H7W4Y4</accession>
<evidence type="ECO:0000256" key="3">
    <source>
        <dbReference type="PROSITE-ProRule" id="PRU00464"/>
    </source>
</evidence>
<organism evidence="5 6">
    <name type="scientific">Cadophora malorum</name>
    <dbReference type="NCBI Taxonomy" id="108018"/>
    <lineage>
        <taxon>Eukaryota</taxon>
        <taxon>Fungi</taxon>
        <taxon>Dikarya</taxon>
        <taxon>Ascomycota</taxon>
        <taxon>Pezizomycotina</taxon>
        <taxon>Leotiomycetes</taxon>
        <taxon>Helotiales</taxon>
        <taxon>Ploettnerulaceae</taxon>
        <taxon>Cadophora</taxon>
    </lineage>
</organism>
<name>A0A8H7W4Y4_9HELO</name>
<dbReference type="PROSITE" id="PS51084">
    <property type="entry name" value="HIT_2"/>
    <property type="match status" value="1"/>
</dbReference>